<dbReference type="InterPro" id="IPR057678">
    <property type="entry name" value="DUF7918"/>
</dbReference>
<dbReference type="Proteomes" id="UP000001471">
    <property type="component" value="Unassembled WGS sequence"/>
</dbReference>
<dbReference type="InParanoid" id="B2W1U3"/>
<dbReference type="PANTHER" id="PTHR38111">
    <property type="entry name" value="ZN(2)-C6 FUNGAL-TYPE DOMAIN-CONTAINING PROTEIN-RELATED"/>
    <property type="match status" value="1"/>
</dbReference>
<dbReference type="OrthoDB" id="3627830at2759"/>
<dbReference type="EMBL" id="DS231617">
    <property type="protein sequence ID" value="EDU47266.1"/>
    <property type="molecule type" value="Genomic_DNA"/>
</dbReference>
<evidence type="ECO:0000259" key="2">
    <source>
        <dbReference type="Pfam" id="PF25534"/>
    </source>
</evidence>
<dbReference type="AlphaFoldDB" id="B2W1U3"/>
<organism evidence="3 4">
    <name type="scientific">Pyrenophora tritici-repentis (strain Pt-1C-BFP)</name>
    <name type="common">Wheat tan spot fungus</name>
    <name type="synonym">Drechslera tritici-repentis</name>
    <dbReference type="NCBI Taxonomy" id="426418"/>
    <lineage>
        <taxon>Eukaryota</taxon>
        <taxon>Fungi</taxon>
        <taxon>Dikarya</taxon>
        <taxon>Ascomycota</taxon>
        <taxon>Pezizomycotina</taxon>
        <taxon>Dothideomycetes</taxon>
        <taxon>Pleosporomycetidae</taxon>
        <taxon>Pleosporales</taxon>
        <taxon>Pleosporineae</taxon>
        <taxon>Pleosporaceae</taxon>
        <taxon>Pyrenophora</taxon>
    </lineage>
</organism>
<proteinExistence type="predicted"/>
<dbReference type="STRING" id="426418.B2W1U3"/>
<name>B2W1U3_PYRTR</name>
<evidence type="ECO:0000256" key="1">
    <source>
        <dbReference type="SAM" id="MobiDB-lite"/>
    </source>
</evidence>
<evidence type="ECO:0000313" key="3">
    <source>
        <dbReference type="EMBL" id="EDU47266.1"/>
    </source>
</evidence>
<evidence type="ECO:0000313" key="4">
    <source>
        <dbReference type="Proteomes" id="UP000001471"/>
    </source>
</evidence>
<dbReference type="Pfam" id="PF25534">
    <property type="entry name" value="DUF7918"/>
    <property type="match status" value="1"/>
</dbReference>
<dbReference type="PANTHER" id="PTHR38111:SF2">
    <property type="entry name" value="FINGER DOMAIN PROTEIN, PUTATIVE (AFU_ORTHOLOGUE AFUA_1G01560)-RELATED"/>
    <property type="match status" value="1"/>
</dbReference>
<feature type="domain" description="DUF7918" evidence="2">
    <location>
        <begin position="544"/>
        <end position="615"/>
    </location>
</feature>
<feature type="region of interest" description="Disordered" evidence="1">
    <location>
        <begin position="34"/>
        <end position="54"/>
    </location>
</feature>
<accession>B2W1U3</accession>
<dbReference type="InterPro" id="IPR053178">
    <property type="entry name" value="Osmoadaptation_assoc"/>
</dbReference>
<reference evidence="4" key="1">
    <citation type="journal article" date="2013" name="G3 (Bethesda)">
        <title>Comparative genomics of a plant-pathogenic fungus, Pyrenophora tritici-repentis, reveals transduplication and the impact of repeat elements on pathogenicity and population divergence.</title>
        <authorList>
            <person name="Manning V.A."/>
            <person name="Pandelova I."/>
            <person name="Dhillon B."/>
            <person name="Wilhelm L.J."/>
            <person name="Goodwin S.B."/>
            <person name="Berlin A.M."/>
            <person name="Figueroa M."/>
            <person name="Freitag M."/>
            <person name="Hane J.K."/>
            <person name="Henrissat B."/>
            <person name="Holman W.H."/>
            <person name="Kodira C.D."/>
            <person name="Martin J."/>
            <person name="Oliver R.P."/>
            <person name="Robbertse B."/>
            <person name="Schackwitz W."/>
            <person name="Schwartz D.C."/>
            <person name="Spatafora J.W."/>
            <person name="Turgeon B.G."/>
            <person name="Yandava C."/>
            <person name="Young S."/>
            <person name="Zhou S."/>
            <person name="Zeng Q."/>
            <person name="Grigoriev I.V."/>
            <person name="Ma L.-J."/>
            <person name="Ciuffetti L.M."/>
        </authorList>
    </citation>
    <scope>NUCLEOTIDE SEQUENCE [LARGE SCALE GENOMIC DNA]</scope>
    <source>
        <strain evidence="4">Pt-1C-BFP</strain>
    </source>
</reference>
<dbReference type="HOGENOM" id="CLU_028695_0_0_1"/>
<sequence length="641" mass="71207">MPDPGELRTVKTPCYRCKRLGVACIVRKTILGRPSPEGSSTAASDPPPTRTGDMGSRIIIELPSRMVAPNQSYTVQNEAYVANSFAIPRTGMYSTNDLRPGQGITKGWDGKTLLIHTPQSTETVIIIRALDALQREKVEGEWFRHLPARVGHTRALDLSIEALVAACAYARDVPKLTSGHCYQTLALALRAVQANMDQSHRELSDDLFASAALLAPFEGVLKKHGVPTCLHVEGLAAILMTRPPRYPVTELAREIFDFYACDSAIMACIQGAPSPFESVSQEYYVNNRIGCSDGDRAQLKALGSELFVRIPRLVGLVRALRSYPSPQNQLLRDAFSLSKSLLRLQDPQAEGRLLSNISCYPSDQDITSSLSQNLHFASVEEFEALAYYWQNRLTLLRLEQRLYELVASGNRQANNDTDDSRNSFLRGFGPKTNEVHRLVKNILMCETYARTLSLRKHGRLLSYAMVIVWGVMMDMPMTFAHSKDSEGAEPLTALLLRNANTALSAKPHLTSEDMDMAAEIFKDSRQLFQLWHARSEMAILSEPGIEVAVIVNGQRLEEYDDDEEPRPKTVTKYIEAQSGTEFAIATSFKPPFPTQCDIKTCLYIDGKIMENVNEQAERAQPIGLLSQLSGGQQLARLARIG</sequence>
<dbReference type="OMA" id="EWFRHLP"/>
<gene>
    <name evidence="3" type="ORF">PTRG_04428</name>
</gene>
<protein>
    <recommendedName>
        <fullName evidence="2">DUF7918 domain-containing protein</fullName>
    </recommendedName>
</protein>